<dbReference type="AlphaFoldDB" id="A0A0J8BFM0"/>
<name>A0A0J8BFM0_BETVV</name>
<protein>
    <submittedName>
        <fullName evidence="1">Uncharacterized protein</fullName>
    </submittedName>
</protein>
<gene>
    <name evidence="1" type="ORF">BVRB_018460</name>
</gene>
<proteinExistence type="predicted"/>
<evidence type="ECO:0000313" key="2">
    <source>
        <dbReference type="Proteomes" id="UP000035740"/>
    </source>
</evidence>
<organism evidence="1 2">
    <name type="scientific">Beta vulgaris subsp. vulgaris</name>
    <name type="common">Beet</name>
    <dbReference type="NCBI Taxonomy" id="3555"/>
    <lineage>
        <taxon>Eukaryota</taxon>
        <taxon>Viridiplantae</taxon>
        <taxon>Streptophyta</taxon>
        <taxon>Embryophyta</taxon>
        <taxon>Tracheophyta</taxon>
        <taxon>Spermatophyta</taxon>
        <taxon>Magnoliopsida</taxon>
        <taxon>eudicotyledons</taxon>
        <taxon>Gunneridae</taxon>
        <taxon>Pentapetalae</taxon>
        <taxon>Caryophyllales</taxon>
        <taxon>Chenopodiaceae</taxon>
        <taxon>Betoideae</taxon>
        <taxon>Beta</taxon>
    </lineage>
</organism>
<keyword evidence="2" id="KW-1185">Reference proteome</keyword>
<reference evidence="1 2" key="1">
    <citation type="journal article" date="2014" name="Nature">
        <title>The genome of the recently domesticated crop plant sugar beet (Beta vulgaris).</title>
        <authorList>
            <person name="Dohm J.C."/>
            <person name="Minoche A.E."/>
            <person name="Holtgrawe D."/>
            <person name="Capella-Gutierrez S."/>
            <person name="Zakrzewski F."/>
            <person name="Tafer H."/>
            <person name="Rupp O."/>
            <person name="Sorensen T.R."/>
            <person name="Stracke R."/>
            <person name="Reinhardt R."/>
            <person name="Goesmann A."/>
            <person name="Kraft T."/>
            <person name="Schulz B."/>
            <person name="Stadler P.F."/>
            <person name="Schmidt T."/>
            <person name="Gabaldon T."/>
            <person name="Lehrach H."/>
            <person name="Weisshaar B."/>
            <person name="Himmelbauer H."/>
        </authorList>
    </citation>
    <scope>NUCLEOTIDE SEQUENCE [LARGE SCALE GENOMIC DNA]</scope>
    <source>
        <tissue evidence="1">Taproot</tissue>
    </source>
</reference>
<accession>A0A0J8BFM0</accession>
<evidence type="ECO:0000313" key="1">
    <source>
        <dbReference type="EMBL" id="KMS64615.1"/>
    </source>
</evidence>
<dbReference type="Proteomes" id="UP000035740">
    <property type="component" value="Unassembled WGS sequence"/>
</dbReference>
<sequence>MPQPSTPKEDFLALILAQRSTEIKDLVIQRKVLARAMRKLLHSPQATESAAVELRIFIWSDIMELCLANQLTDLCHAMRRLIYCLILLHNWKL</sequence>
<dbReference type="EMBL" id="KQ126954">
    <property type="protein sequence ID" value="KMS64615.1"/>
    <property type="molecule type" value="Genomic_DNA"/>
</dbReference>
<dbReference type="Gramene" id="KMS64615">
    <property type="protein sequence ID" value="KMS64615"/>
    <property type="gene ID" value="BVRB_018460"/>
</dbReference>